<organism evidence="1 2">
    <name type="scientific">Chitinophaga cymbidii</name>
    <dbReference type="NCBI Taxonomy" id="1096750"/>
    <lineage>
        <taxon>Bacteria</taxon>
        <taxon>Pseudomonadati</taxon>
        <taxon>Bacteroidota</taxon>
        <taxon>Chitinophagia</taxon>
        <taxon>Chitinophagales</taxon>
        <taxon>Chitinophagaceae</taxon>
        <taxon>Chitinophaga</taxon>
    </lineage>
</organism>
<sequence>MADKQDKVIKVSERFSLVVFEDESQPSFVEKKGKPYIYYGKKNDYPQYLLYLYNNSSKHMALVNGKVNYIMGKGWSFDKNLPDQSKIKAFVDSANSDGENLFEVSEKCALDMEIFNGAYVQIEWGKNGEIASIYHVDYSTVRSNKDNSMFFVSDEWVTEKSDGTIVTNSRPKFEEFHAYNPKNTSGTQILYIKKYHPGVDTYTLPTYRGSNTWIEIDIEIGNYHLSNVKGGFFANKLINLNNGLPSEEEKQKTESMFKKKFSGVTGQRFVICYNDTPEGAATVQDLSISESDKIFDLLNKTAQQEILTGHNVVSPMLFGIKTEGQLGGNNELRTAYEIFQNTYVSKKQQWIERTINMIAAKAGITSPNPLQILPTEPVSYQFTEATLARVMTDDEIRERAGLPPRSVAPGATQQFTGSEDEKDADVFAGFGYDRTKYEVIKSSQVTFMNDDDEMEHFASTMGAITSIQEQILAILKKDPLTTQQALSDSLGESLEMINEAIYDLVYNELLEVKKEVKDGETLVRRQPINNADELIKNIEPENRSIQVLYSYEGPKDDKNRPFCKRLLELNRLYSRADIEKISTRLQYSVWTRRGGWYTIPGTNTHRPYCRHSWKSNVVVKRRS</sequence>
<name>A0A512RIP0_9BACT</name>
<keyword evidence="2" id="KW-1185">Reference proteome</keyword>
<dbReference type="RefSeq" id="WP_146859932.1">
    <property type="nucleotide sequence ID" value="NZ_BKAU01000001.1"/>
</dbReference>
<comment type="caution">
    <text evidence="1">The sequence shown here is derived from an EMBL/GenBank/DDBJ whole genome shotgun (WGS) entry which is preliminary data.</text>
</comment>
<dbReference type="EMBL" id="BKAU01000001">
    <property type="protein sequence ID" value="GEP95571.1"/>
    <property type="molecule type" value="Genomic_DNA"/>
</dbReference>
<evidence type="ECO:0008006" key="3">
    <source>
        <dbReference type="Google" id="ProtNLM"/>
    </source>
</evidence>
<gene>
    <name evidence="1" type="ORF">CCY01nite_18310</name>
</gene>
<dbReference type="OrthoDB" id="628819at2"/>
<protein>
    <recommendedName>
        <fullName evidence="3">Phage portal protein</fullName>
    </recommendedName>
</protein>
<evidence type="ECO:0000313" key="1">
    <source>
        <dbReference type="EMBL" id="GEP95571.1"/>
    </source>
</evidence>
<dbReference type="AlphaFoldDB" id="A0A512RIP0"/>
<proteinExistence type="predicted"/>
<reference evidence="1 2" key="1">
    <citation type="submission" date="2019-07" db="EMBL/GenBank/DDBJ databases">
        <title>Whole genome shotgun sequence of Chitinophaga cymbidii NBRC 109752.</title>
        <authorList>
            <person name="Hosoyama A."/>
            <person name="Uohara A."/>
            <person name="Ohji S."/>
            <person name="Ichikawa N."/>
        </authorList>
    </citation>
    <scope>NUCLEOTIDE SEQUENCE [LARGE SCALE GENOMIC DNA]</scope>
    <source>
        <strain evidence="1 2">NBRC 109752</strain>
    </source>
</reference>
<evidence type="ECO:0000313" key="2">
    <source>
        <dbReference type="Proteomes" id="UP000321436"/>
    </source>
</evidence>
<dbReference type="Proteomes" id="UP000321436">
    <property type="component" value="Unassembled WGS sequence"/>
</dbReference>
<accession>A0A512RIP0</accession>